<organism evidence="1 2">
    <name type="scientific">Amycolatopsis panacis</name>
    <dbReference type="NCBI Taxonomy" id="2340917"/>
    <lineage>
        <taxon>Bacteria</taxon>
        <taxon>Bacillati</taxon>
        <taxon>Actinomycetota</taxon>
        <taxon>Actinomycetes</taxon>
        <taxon>Pseudonocardiales</taxon>
        <taxon>Pseudonocardiaceae</taxon>
        <taxon>Amycolatopsis</taxon>
    </lineage>
</organism>
<proteinExistence type="predicted"/>
<sequence length="150" mass="15994">MIGNGSVLVLVPRIHIRLPTFWTSPFGCGTWSASTRATEVEPKLIAGNLDVATVDQTVTDLGRTHAATLVAVLSGLRSGRFSDAVARQTATDLAARALDELRTVTDRAQTLSDESVRVAFDVLADQLAPVVAHVEASVELAGLHDDRQVH</sequence>
<gene>
    <name evidence="1" type="ORF">D5S19_03630</name>
</gene>
<reference evidence="1 2" key="1">
    <citation type="submission" date="2018-09" db="EMBL/GenBank/DDBJ databases">
        <title>YIM PH 21725 draft genome.</title>
        <authorList>
            <person name="Miao C."/>
        </authorList>
    </citation>
    <scope>NUCLEOTIDE SEQUENCE [LARGE SCALE GENOMIC DNA]</scope>
    <source>
        <strain evidence="2">YIM PH21725</strain>
    </source>
</reference>
<name>A0A419IAJ4_9PSEU</name>
<dbReference type="EMBL" id="QZFV01000043">
    <property type="protein sequence ID" value="RJQ90057.1"/>
    <property type="molecule type" value="Genomic_DNA"/>
</dbReference>
<evidence type="ECO:0000313" key="2">
    <source>
        <dbReference type="Proteomes" id="UP000285112"/>
    </source>
</evidence>
<dbReference type="AlphaFoldDB" id="A0A419IAJ4"/>
<evidence type="ECO:0000313" key="1">
    <source>
        <dbReference type="EMBL" id="RJQ90057.1"/>
    </source>
</evidence>
<accession>A0A419IAJ4</accession>
<dbReference type="RefSeq" id="WP_120021911.1">
    <property type="nucleotide sequence ID" value="NZ_QZFV01000043.1"/>
</dbReference>
<keyword evidence="2" id="KW-1185">Reference proteome</keyword>
<protein>
    <submittedName>
        <fullName evidence="1">Uncharacterized protein</fullName>
    </submittedName>
</protein>
<dbReference type="Proteomes" id="UP000285112">
    <property type="component" value="Unassembled WGS sequence"/>
</dbReference>
<dbReference type="OrthoDB" id="3171430at2"/>
<comment type="caution">
    <text evidence="1">The sequence shown here is derived from an EMBL/GenBank/DDBJ whole genome shotgun (WGS) entry which is preliminary data.</text>
</comment>